<protein>
    <recommendedName>
        <fullName evidence="2">FtsK domain-containing protein</fullName>
    </recommendedName>
</protein>
<gene>
    <name evidence="1" type="ORF">DIU77_19015</name>
</gene>
<reference evidence="1" key="1">
    <citation type="submission" date="2018-05" db="EMBL/GenBank/DDBJ databases">
        <authorList>
            <person name="Lanie J.A."/>
            <person name="Ng W.-L."/>
            <person name="Kazmierczak K.M."/>
            <person name="Andrzejewski T.M."/>
            <person name="Davidsen T.M."/>
            <person name="Wayne K.J."/>
            <person name="Tettelin H."/>
            <person name="Glass J.I."/>
            <person name="Rusch D."/>
            <person name="Podicherti R."/>
            <person name="Tsui H.-C.T."/>
            <person name="Winkler M.E."/>
        </authorList>
    </citation>
    <scope>NUCLEOTIDE SEQUENCE</scope>
    <source>
        <strain evidence="1">ZC4RG45</strain>
    </source>
</reference>
<dbReference type="AlphaFoldDB" id="A0A2W4IRN0"/>
<dbReference type="EMBL" id="QGUI01000958">
    <property type="protein sequence ID" value="PZM89532.1"/>
    <property type="molecule type" value="Genomic_DNA"/>
</dbReference>
<dbReference type="Gene3D" id="3.40.50.300">
    <property type="entry name" value="P-loop containing nucleotide triphosphate hydrolases"/>
    <property type="match status" value="1"/>
</dbReference>
<proteinExistence type="predicted"/>
<dbReference type="SUPFAM" id="SSF52540">
    <property type="entry name" value="P-loop containing nucleoside triphosphate hydrolases"/>
    <property type="match status" value="1"/>
</dbReference>
<evidence type="ECO:0008006" key="2">
    <source>
        <dbReference type="Google" id="ProtNLM"/>
    </source>
</evidence>
<organism evidence="1">
    <name type="scientific">Thermocrispum agreste</name>
    <dbReference type="NCBI Taxonomy" id="37925"/>
    <lineage>
        <taxon>Bacteria</taxon>
        <taxon>Bacillati</taxon>
        <taxon>Actinomycetota</taxon>
        <taxon>Actinomycetes</taxon>
        <taxon>Pseudonocardiales</taxon>
        <taxon>Pseudonocardiaceae</taxon>
        <taxon>Thermocrispum</taxon>
    </lineage>
</organism>
<evidence type="ECO:0000313" key="1">
    <source>
        <dbReference type="EMBL" id="PZM89532.1"/>
    </source>
</evidence>
<accession>A0A2W4IRN0</accession>
<dbReference type="InterPro" id="IPR027417">
    <property type="entry name" value="P-loop_NTPase"/>
</dbReference>
<comment type="caution">
    <text evidence="1">The sequence shown here is derived from an EMBL/GenBank/DDBJ whole genome shotgun (WGS) entry which is preliminary data.</text>
</comment>
<sequence length="231" mass="25404">MKALGPAIRSGRVHVHGLDPKAIELTFGGSLFRRLVTPLGNDDPSDVYIEMLTELRDTMRARLQSMQGRSRLLVPSPEEPLHVILIDELAAVVAYVADRKKAEQINTLLGEILTQGRAPGVLVIAALQEPLKETVKLRGLFSVRIALRLAQANYVDMALGEGARANGAECDRIDQRTPGIAYVIIEGREEPGRVRFPYIDDDELRDLAHLYRPGQTTTAATVYPFPDAEAA</sequence>
<name>A0A2W4IRN0_9PSEU</name>